<comment type="caution">
    <text evidence="2">The sequence shown here is derived from an EMBL/GenBank/DDBJ whole genome shotgun (WGS) entry which is preliminary data.</text>
</comment>
<keyword evidence="1" id="KW-0732">Signal</keyword>
<feature type="signal peptide" evidence="1">
    <location>
        <begin position="1"/>
        <end position="23"/>
    </location>
</feature>
<dbReference type="EMBL" id="JABBJJ010000055">
    <property type="protein sequence ID" value="NMO16078.1"/>
    <property type="molecule type" value="Genomic_DNA"/>
</dbReference>
<accession>A0A848LHL0</accession>
<dbReference type="AlphaFoldDB" id="A0A848LHL0"/>
<name>A0A848LHL0_9BACT</name>
<organism evidence="2 3">
    <name type="scientific">Pyxidicoccus fallax</name>
    <dbReference type="NCBI Taxonomy" id="394095"/>
    <lineage>
        <taxon>Bacteria</taxon>
        <taxon>Pseudomonadati</taxon>
        <taxon>Myxococcota</taxon>
        <taxon>Myxococcia</taxon>
        <taxon>Myxococcales</taxon>
        <taxon>Cystobacterineae</taxon>
        <taxon>Myxococcaceae</taxon>
        <taxon>Pyxidicoccus</taxon>
    </lineage>
</organism>
<gene>
    <name evidence="2" type="ORF">HG543_14635</name>
</gene>
<reference evidence="2 3" key="1">
    <citation type="submission" date="2020-04" db="EMBL/GenBank/DDBJ databases">
        <title>Draft genome of Pyxidicoccus fallax type strain.</title>
        <authorList>
            <person name="Whitworth D.E."/>
        </authorList>
    </citation>
    <scope>NUCLEOTIDE SEQUENCE [LARGE SCALE GENOMIC DNA]</scope>
    <source>
        <strain evidence="2 3">DSM 14698</strain>
    </source>
</reference>
<proteinExistence type="predicted"/>
<keyword evidence="3" id="KW-1185">Reference proteome</keyword>
<dbReference type="RefSeq" id="WP_169345372.1">
    <property type="nucleotide sequence ID" value="NZ_JABBJJ010000055.1"/>
</dbReference>
<protein>
    <submittedName>
        <fullName evidence="2">DUF1585 domain-containing protein</fullName>
    </submittedName>
</protein>
<evidence type="ECO:0000313" key="3">
    <source>
        <dbReference type="Proteomes" id="UP000518300"/>
    </source>
</evidence>
<feature type="chain" id="PRO_5033042572" evidence="1">
    <location>
        <begin position="24"/>
        <end position="677"/>
    </location>
</feature>
<evidence type="ECO:0000313" key="2">
    <source>
        <dbReference type="EMBL" id="NMO16078.1"/>
    </source>
</evidence>
<sequence>MDRVRCLAALAGAAFLLAGPAAAQDDAAVCAPVEKVPLERHLRQLSLDLLGRPPTYEEYKAIQAKGSITAEDIRALMNKEEFYARIRSYHRALLRSNISASVFDNGNSRMSGLGTDTSPLVLSNNTAASLRGINNIGCEAAVEQDSCLTFDQPDKHAEPLRTRVTKCRDDHGVPMPVTFDYDENLHKCTPVAEFTAGTNAVTTCEALKTSTAWGKYLFFCDVRGADKVHEICIPSPDRAATAALTVQEVDANGRIVVFKHPNPASRPSLTELKRCTLDLDWRDGIKGNYMPTRGCIQREGYVVAKTQPYWATAVTTMPNPVRVCAIEAQNRVENPWTRASCETARFTGDRTCGCGDRFNRCESNNITAQNVRSVHTMRVNAFNEEPLRIAESVVRRDEPYFNILTTRRSYVNGTLSELFRNKQGVGVFNVTAPTAMEAVPVVPYEEDGAWVEYTRDAQHAGVLTTPSFLFRFPTHRARVNHFYEAFLCKTFAPPADASLPPPEDSCNRENNLAVRCGCNYCHATIEPTGAHWGRYAERTAQFLSPDQFPRFDPKCRDCALNGDTSCGGECSQYIMQAYDGDGASSLGMLKTYLYRTPEEEQNIEAGPQLLVQRMMQSGDLERCTVKRIWNEFLGRPMSAEEQRMYLTPLSQEFAKSGHRLKALIERVVMTDAYRRID</sequence>
<evidence type="ECO:0000256" key="1">
    <source>
        <dbReference type="SAM" id="SignalP"/>
    </source>
</evidence>
<dbReference type="Proteomes" id="UP000518300">
    <property type="component" value="Unassembled WGS sequence"/>
</dbReference>